<name>X1J084_9ZZZZ</name>
<feature type="non-terminal residue" evidence="1">
    <location>
        <position position="1"/>
    </location>
</feature>
<reference evidence="1" key="1">
    <citation type="journal article" date="2014" name="Front. Microbiol.">
        <title>High frequency of phylogenetically diverse reductive dehalogenase-homologous genes in deep subseafloor sedimentary metagenomes.</title>
        <authorList>
            <person name="Kawai M."/>
            <person name="Futagami T."/>
            <person name="Toyoda A."/>
            <person name="Takaki Y."/>
            <person name="Nishi S."/>
            <person name="Hori S."/>
            <person name="Arai W."/>
            <person name="Tsubouchi T."/>
            <person name="Morono Y."/>
            <person name="Uchiyama I."/>
            <person name="Ito T."/>
            <person name="Fujiyama A."/>
            <person name="Inagaki F."/>
            <person name="Takami H."/>
        </authorList>
    </citation>
    <scope>NUCLEOTIDE SEQUENCE</scope>
    <source>
        <strain evidence="1">Expedition CK06-06</strain>
    </source>
</reference>
<organism evidence="1">
    <name type="scientific">marine sediment metagenome</name>
    <dbReference type="NCBI Taxonomy" id="412755"/>
    <lineage>
        <taxon>unclassified sequences</taxon>
        <taxon>metagenomes</taxon>
        <taxon>ecological metagenomes</taxon>
    </lineage>
</organism>
<sequence length="100" mass="10245">VADTSDVTDMSDEAGGWKHHQTSFKSWTATVECNLPTTGAVGTLADELGRSAALAFKGTAVAGPNYGGTAFCMSIGPAQDVTDIGKITFTFQGDGVLAET</sequence>
<comment type="caution">
    <text evidence="1">The sequence shown here is derived from an EMBL/GenBank/DDBJ whole genome shotgun (WGS) entry which is preliminary data.</text>
</comment>
<evidence type="ECO:0000313" key="1">
    <source>
        <dbReference type="EMBL" id="GAH88101.1"/>
    </source>
</evidence>
<accession>X1J084</accession>
<protein>
    <submittedName>
        <fullName evidence="1">Uncharacterized protein</fullName>
    </submittedName>
</protein>
<dbReference type="EMBL" id="BARU01038785">
    <property type="protein sequence ID" value="GAH88101.1"/>
    <property type="molecule type" value="Genomic_DNA"/>
</dbReference>
<dbReference type="AlphaFoldDB" id="X1J084"/>
<gene>
    <name evidence="1" type="ORF">S03H2_60219</name>
</gene>
<proteinExistence type="predicted"/>